<dbReference type="Pfam" id="PF02321">
    <property type="entry name" value="OEP"/>
    <property type="match status" value="2"/>
</dbReference>
<keyword evidence="4" id="KW-1185">Reference proteome</keyword>
<evidence type="ECO:0000256" key="2">
    <source>
        <dbReference type="RuleBase" id="RU362097"/>
    </source>
</evidence>
<keyword evidence="2 3" id="KW-0449">Lipoprotein</keyword>
<evidence type="ECO:0000256" key="1">
    <source>
        <dbReference type="ARBA" id="ARBA00007613"/>
    </source>
</evidence>
<dbReference type="Gene3D" id="1.20.1600.10">
    <property type="entry name" value="Outer membrane efflux proteins (OEP)"/>
    <property type="match status" value="1"/>
</dbReference>
<evidence type="ECO:0000313" key="4">
    <source>
        <dbReference type="Proteomes" id="UP000242432"/>
    </source>
</evidence>
<keyword evidence="2" id="KW-0472">Membrane</keyword>
<keyword evidence="2" id="KW-0564">Palmitate</keyword>
<dbReference type="NCBIfam" id="TIGR01845">
    <property type="entry name" value="outer_NodT"/>
    <property type="match status" value="1"/>
</dbReference>
<dbReference type="EMBL" id="FUXX01000020">
    <property type="protein sequence ID" value="SKA62929.1"/>
    <property type="molecule type" value="Genomic_DNA"/>
</dbReference>
<dbReference type="GO" id="GO:0015562">
    <property type="term" value="F:efflux transmembrane transporter activity"/>
    <property type="evidence" value="ECO:0007669"/>
    <property type="project" value="InterPro"/>
</dbReference>
<protein>
    <submittedName>
        <fullName evidence="3">Efflux transporter, outer membrane factor (OMF) lipoprotein, NodT family</fullName>
    </submittedName>
</protein>
<comment type="similarity">
    <text evidence="1 2">Belongs to the outer membrane factor (OMF) (TC 1.B.17) family.</text>
</comment>
<keyword evidence="2" id="KW-0732">Signal</keyword>
<evidence type="ECO:0000313" key="3">
    <source>
        <dbReference type="EMBL" id="SKA62929.1"/>
    </source>
</evidence>
<feature type="signal peptide" evidence="2">
    <location>
        <begin position="1"/>
        <end position="20"/>
    </location>
</feature>
<dbReference type="PANTHER" id="PTHR30203">
    <property type="entry name" value="OUTER MEMBRANE CATION EFFLUX PROTEIN"/>
    <property type="match status" value="1"/>
</dbReference>
<dbReference type="GO" id="GO:0009279">
    <property type="term" value="C:cell outer membrane"/>
    <property type="evidence" value="ECO:0007669"/>
    <property type="project" value="UniProtKB-SubCell"/>
</dbReference>
<dbReference type="InterPro" id="IPR010131">
    <property type="entry name" value="MdtP/NodT-like"/>
</dbReference>
<organism evidence="3 4">
    <name type="scientific">Succinivibrio dextrinosolvens DSM 3072</name>
    <dbReference type="NCBI Taxonomy" id="1123324"/>
    <lineage>
        <taxon>Bacteria</taxon>
        <taxon>Pseudomonadati</taxon>
        <taxon>Pseudomonadota</taxon>
        <taxon>Gammaproteobacteria</taxon>
        <taxon>Aeromonadales</taxon>
        <taxon>Succinivibrionaceae</taxon>
        <taxon>Succinivibrio</taxon>
    </lineage>
</organism>
<proteinExistence type="inferred from homology"/>
<dbReference type="InterPro" id="IPR003423">
    <property type="entry name" value="OMP_efflux"/>
</dbReference>
<dbReference type="AlphaFoldDB" id="A0A1T4VD67"/>
<accession>A0A1T4VD67</accession>
<dbReference type="STRING" id="83771.SAMN02910357_01035"/>
<dbReference type="Proteomes" id="UP000242432">
    <property type="component" value="Unassembled WGS sequence"/>
</dbReference>
<gene>
    <name evidence="3" type="ORF">SAMN02745213_01333</name>
</gene>
<dbReference type="Gene3D" id="2.20.200.10">
    <property type="entry name" value="Outer membrane efflux proteins (OEP)"/>
    <property type="match status" value="1"/>
</dbReference>
<comment type="subcellular location">
    <subcellularLocation>
        <location evidence="2">Cell outer membrane</location>
        <topology evidence="2">Lipid-anchor</topology>
    </subcellularLocation>
</comment>
<dbReference type="PANTHER" id="PTHR30203:SF32">
    <property type="entry name" value="CATION EFFLUX SYSTEM PROTEIN CUSC"/>
    <property type="match status" value="1"/>
</dbReference>
<sequence>MLKKLSVVCMSACLCGCSLFFTDYKAPVFPTVASYHDAYRFVGAPIEAEYWKQFKDEKLNTLMAVALKNNFDMRTAYVNVEKALINVDIVAANDHPTASASIGSTAKRALDYHDSTHKSSSGSFSLSYQLDLFGKLKAADDAAFANYQATAYDYLAMRLTVIESTAAAYWQYAYAKEAVAIGEQDLKDSQVRLALVQNKFSAGAADSLDVDDAHINHLKVQATLDSRRNNLKKARTALATMLGSTADHDFEIASLDDSSVPEFSLSVPSELLARRPDLMKDEATLKKAYANYNEAKMAFFPDFTLTAGITSGDSGTIGRFLANPVGALGSSVTFPFLNFNKLTKEKKSAMKDIDLASINFVADYVKAVQEVYDDISNVDYYQKSLMTYKHSYELAVRNYERYKVRYESGLVALTDFLTSADTMRNAKISYLEAKLNNLKSTMALMTAIGGDNDNRIDEIVKD</sequence>
<keyword evidence="2" id="KW-1134">Transmembrane beta strand</keyword>
<feature type="chain" id="PRO_5011823500" evidence="2">
    <location>
        <begin position="21"/>
        <end position="462"/>
    </location>
</feature>
<dbReference type="RefSeq" id="WP_078928809.1">
    <property type="nucleotide sequence ID" value="NZ_FUXX01000020.1"/>
</dbReference>
<name>A0A1T4VD67_9GAMM</name>
<keyword evidence="2" id="KW-0812">Transmembrane</keyword>
<reference evidence="4" key="1">
    <citation type="submission" date="2017-02" db="EMBL/GenBank/DDBJ databases">
        <authorList>
            <person name="Varghese N."/>
            <person name="Submissions S."/>
        </authorList>
    </citation>
    <scope>NUCLEOTIDE SEQUENCE [LARGE SCALE GENOMIC DNA]</scope>
    <source>
        <strain evidence="4">DSM 3072</strain>
    </source>
</reference>
<dbReference type="SUPFAM" id="SSF56954">
    <property type="entry name" value="Outer membrane efflux proteins (OEP)"/>
    <property type="match status" value="1"/>
</dbReference>